<evidence type="ECO:0000313" key="3">
    <source>
        <dbReference type="EMBL" id="MBD0725903.1"/>
    </source>
</evidence>
<dbReference type="InterPro" id="IPR000782">
    <property type="entry name" value="FAS1_domain"/>
</dbReference>
<dbReference type="PANTHER" id="PTHR10900:SF77">
    <property type="entry name" value="FI19380P1"/>
    <property type="match status" value="1"/>
</dbReference>
<dbReference type="SUPFAM" id="SSF82153">
    <property type="entry name" value="FAS1 domain"/>
    <property type="match status" value="1"/>
</dbReference>
<comment type="caution">
    <text evidence="3">The sequence shown here is derived from an EMBL/GenBank/DDBJ whole genome shotgun (WGS) entry which is preliminary data.</text>
</comment>
<reference evidence="3 4" key="1">
    <citation type="journal article" date="2020" name="Microbiol. Res.">
        <title>Flavobacterium pokkalii sp. nov., a novel plant growth promoting native rhizobacteria isolated from pokkali rice grown in coastal saline affected agricultural regions of southern India, Kerala.</title>
        <authorList>
            <person name="Menon R.R."/>
            <person name="Kumari S."/>
            <person name="Viver T."/>
            <person name="Rameshkumar N."/>
        </authorList>
    </citation>
    <scope>NUCLEOTIDE SEQUENCE [LARGE SCALE GENOMIC DNA]</scope>
    <source>
        <strain evidence="3 4">L1I52</strain>
    </source>
</reference>
<dbReference type="InterPro" id="IPR036378">
    <property type="entry name" value="FAS1_dom_sf"/>
</dbReference>
<protein>
    <submittedName>
        <fullName evidence="3">Fasciclin</fullName>
    </submittedName>
</protein>
<gene>
    <name evidence="3" type="ORF">B6A10_12000</name>
</gene>
<evidence type="ECO:0000259" key="2">
    <source>
        <dbReference type="PROSITE" id="PS50213"/>
    </source>
</evidence>
<dbReference type="SMART" id="SM00554">
    <property type="entry name" value="FAS1"/>
    <property type="match status" value="1"/>
</dbReference>
<feature type="chain" id="PRO_5047405987" evidence="1">
    <location>
        <begin position="23"/>
        <end position="184"/>
    </location>
</feature>
<dbReference type="PROSITE" id="PS50213">
    <property type="entry name" value="FAS1"/>
    <property type="match status" value="1"/>
</dbReference>
<feature type="signal peptide" evidence="1">
    <location>
        <begin position="1"/>
        <end position="22"/>
    </location>
</feature>
<feature type="domain" description="FAS1" evidence="2">
    <location>
        <begin position="36"/>
        <end position="180"/>
    </location>
</feature>
<keyword evidence="1" id="KW-0732">Signal</keyword>
<dbReference type="Pfam" id="PF02469">
    <property type="entry name" value="Fasciclin"/>
    <property type="match status" value="1"/>
</dbReference>
<organism evidence="3 4">
    <name type="scientific">Flavobacterium pokkalii</name>
    <dbReference type="NCBI Taxonomy" id="1940408"/>
    <lineage>
        <taxon>Bacteria</taxon>
        <taxon>Pseudomonadati</taxon>
        <taxon>Bacteroidota</taxon>
        <taxon>Flavobacteriia</taxon>
        <taxon>Flavobacteriales</taxon>
        <taxon>Flavobacteriaceae</taxon>
        <taxon>Flavobacterium</taxon>
    </lineage>
</organism>
<keyword evidence="4" id="KW-1185">Reference proteome</keyword>
<dbReference type="RefSeq" id="WP_188221062.1">
    <property type="nucleotide sequence ID" value="NZ_NASZ01000019.1"/>
</dbReference>
<dbReference type="EMBL" id="NASZ01000019">
    <property type="protein sequence ID" value="MBD0725903.1"/>
    <property type="molecule type" value="Genomic_DNA"/>
</dbReference>
<evidence type="ECO:0000256" key="1">
    <source>
        <dbReference type="SAM" id="SignalP"/>
    </source>
</evidence>
<accession>A0ABR7UV90</accession>
<sequence>MKARKILSVAFFALVFGVNSFAQKTVMVGGAPMYPTKNIIENAVNSKDHTTLVAAVKAAGLVETLQGKGPFTVFAPTNAAFDKLPKGTVETLLKPENLKMLQNILTYHVVAGKMNASDIAKAIKAGNGKAILKTVSGGTLTAWMKGKKLYITDEKGGMSEVTIADVNQSNGVIHVVDTVLLPKS</sequence>
<evidence type="ECO:0000313" key="4">
    <source>
        <dbReference type="Proteomes" id="UP000661715"/>
    </source>
</evidence>
<dbReference type="PANTHER" id="PTHR10900">
    <property type="entry name" value="PERIOSTIN-RELATED"/>
    <property type="match status" value="1"/>
</dbReference>
<dbReference type="InterPro" id="IPR050904">
    <property type="entry name" value="Adhesion/Biosynth-related"/>
</dbReference>
<dbReference type="Proteomes" id="UP000661715">
    <property type="component" value="Unassembled WGS sequence"/>
</dbReference>
<name>A0ABR7UV90_9FLAO</name>
<dbReference type="Gene3D" id="2.30.180.10">
    <property type="entry name" value="FAS1 domain"/>
    <property type="match status" value="1"/>
</dbReference>
<proteinExistence type="predicted"/>